<dbReference type="GO" id="GO:0042127">
    <property type="term" value="P:regulation of cell population proliferation"/>
    <property type="evidence" value="ECO:0007669"/>
    <property type="project" value="TreeGrafter"/>
</dbReference>
<evidence type="ECO:0000256" key="7">
    <source>
        <dbReference type="SAM" id="MobiDB-lite"/>
    </source>
</evidence>
<reference evidence="8" key="1">
    <citation type="submission" date="2020-04" db="EMBL/GenBank/DDBJ databases">
        <authorList>
            <person name="Alioto T."/>
            <person name="Alioto T."/>
            <person name="Gomez Garrido J."/>
        </authorList>
    </citation>
    <scope>NUCLEOTIDE SEQUENCE</scope>
    <source>
        <strain evidence="8">A484AB</strain>
    </source>
</reference>
<dbReference type="InterPro" id="IPR013854">
    <property type="entry name" value="TF_AP2_C"/>
</dbReference>
<evidence type="ECO:0000313" key="8">
    <source>
        <dbReference type="EMBL" id="CAB3990507.1"/>
    </source>
</evidence>
<comment type="similarity">
    <text evidence="2">Belongs to the AP-2 family.</text>
</comment>
<evidence type="ECO:0000256" key="4">
    <source>
        <dbReference type="ARBA" id="ARBA00023125"/>
    </source>
</evidence>
<comment type="caution">
    <text evidence="8">The sequence shown here is derived from an EMBL/GenBank/DDBJ whole genome shotgun (WGS) entry which is preliminary data.</text>
</comment>
<evidence type="ECO:0000313" key="9">
    <source>
        <dbReference type="Proteomes" id="UP001152795"/>
    </source>
</evidence>
<dbReference type="PANTHER" id="PTHR10812:SF16">
    <property type="entry name" value="TRANSCRIPTION FACTOR AP-2 C-TERMINAL DOMAIN-CONTAINING PROTEIN-RELATED"/>
    <property type="match status" value="1"/>
</dbReference>
<dbReference type="GO" id="GO:0000981">
    <property type="term" value="F:DNA-binding transcription factor activity, RNA polymerase II-specific"/>
    <property type="evidence" value="ECO:0007669"/>
    <property type="project" value="TreeGrafter"/>
</dbReference>
<dbReference type="OrthoDB" id="10343119at2759"/>
<keyword evidence="3" id="KW-0805">Transcription regulation</keyword>
<dbReference type="InterPro" id="IPR004979">
    <property type="entry name" value="TF_AP2"/>
</dbReference>
<dbReference type="Proteomes" id="UP001152795">
    <property type="component" value="Unassembled WGS sequence"/>
</dbReference>
<feature type="compositionally biased region" description="Polar residues" evidence="7">
    <location>
        <begin position="1"/>
        <end position="15"/>
    </location>
</feature>
<dbReference type="GO" id="GO:0005634">
    <property type="term" value="C:nucleus"/>
    <property type="evidence" value="ECO:0007669"/>
    <property type="project" value="UniProtKB-SubCell"/>
</dbReference>
<sequence>MASCTSALPENNTWKLSRKRPGNFEKLNTGKSRKTNNFARERVLHRNQTSSQSPQRPLTDITRETQALKPSDLDGNTSETARDIVAADSEGPVSVSPDGNETVTYVNNLFSPVNKLQAIPLTLDELRRRTEYPEFFGRSEMVAYLRHSKTTGNELISRYNLKAKSKHSKVNVLSRLCEREARTLANGIHQVNSEYFPTDYVADTMKAQMEQDRNEETQAEASDETESGLDDNKETINSTISMLQSLRKSLEQPDDELAKDLEVFERATHTFGCQNIVNHISFVESYLAELQKKLSKEAEPEKSVAS</sequence>
<gene>
    <name evidence="8" type="ORF">PACLA_8A048584</name>
</gene>
<organism evidence="8 9">
    <name type="scientific">Paramuricea clavata</name>
    <name type="common">Red gorgonian</name>
    <name type="synonym">Violescent sea-whip</name>
    <dbReference type="NCBI Taxonomy" id="317549"/>
    <lineage>
        <taxon>Eukaryota</taxon>
        <taxon>Metazoa</taxon>
        <taxon>Cnidaria</taxon>
        <taxon>Anthozoa</taxon>
        <taxon>Octocorallia</taxon>
        <taxon>Malacalcyonacea</taxon>
        <taxon>Plexauridae</taxon>
        <taxon>Paramuricea</taxon>
    </lineage>
</organism>
<accession>A0A7D9DQK8</accession>
<dbReference type="EMBL" id="CACRXK020001672">
    <property type="protein sequence ID" value="CAB3990507.1"/>
    <property type="molecule type" value="Genomic_DNA"/>
</dbReference>
<feature type="region of interest" description="Disordered" evidence="7">
    <location>
        <begin position="209"/>
        <end position="235"/>
    </location>
</feature>
<feature type="compositionally biased region" description="Polar residues" evidence="7">
    <location>
        <begin position="46"/>
        <end position="56"/>
    </location>
</feature>
<evidence type="ECO:0000256" key="1">
    <source>
        <dbReference type="ARBA" id="ARBA00004123"/>
    </source>
</evidence>
<protein>
    <submittedName>
        <fullName evidence="8">Uncharacterized protein</fullName>
    </submittedName>
</protein>
<dbReference type="Pfam" id="PF03299">
    <property type="entry name" value="TF_AP-2"/>
    <property type="match status" value="1"/>
</dbReference>
<comment type="subcellular location">
    <subcellularLocation>
        <location evidence="1">Nucleus</location>
    </subcellularLocation>
</comment>
<keyword evidence="5" id="KW-0804">Transcription</keyword>
<keyword evidence="4" id="KW-0238">DNA-binding</keyword>
<dbReference type="PANTHER" id="PTHR10812">
    <property type="entry name" value="TRANSCRIPTION FACTOR AP-2"/>
    <property type="match status" value="1"/>
</dbReference>
<dbReference type="AlphaFoldDB" id="A0A7D9DQK8"/>
<proteinExistence type="inferred from homology"/>
<evidence type="ECO:0000256" key="6">
    <source>
        <dbReference type="ARBA" id="ARBA00023242"/>
    </source>
</evidence>
<evidence type="ECO:0000256" key="3">
    <source>
        <dbReference type="ARBA" id="ARBA00023015"/>
    </source>
</evidence>
<feature type="region of interest" description="Disordered" evidence="7">
    <location>
        <begin position="1"/>
        <end position="77"/>
    </location>
</feature>
<keyword evidence="6" id="KW-0539">Nucleus</keyword>
<name>A0A7D9DQK8_PARCT</name>
<evidence type="ECO:0000256" key="5">
    <source>
        <dbReference type="ARBA" id="ARBA00023163"/>
    </source>
</evidence>
<keyword evidence="9" id="KW-1185">Reference proteome</keyword>
<evidence type="ECO:0000256" key="2">
    <source>
        <dbReference type="ARBA" id="ARBA00007770"/>
    </source>
</evidence>
<dbReference type="GO" id="GO:0000977">
    <property type="term" value="F:RNA polymerase II transcription regulatory region sequence-specific DNA binding"/>
    <property type="evidence" value="ECO:0007669"/>
    <property type="project" value="TreeGrafter"/>
</dbReference>
<feature type="compositionally biased region" description="Acidic residues" evidence="7">
    <location>
        <begin position="217"/>
        <end position="229"/>
    </location>
</feature>